<proteinExistence type="predicted"/>
<keyword evidence="2" id="KW-1185">Reference proteome</keyword>
<dbReference type="HOGENOM" id="CLU_2791444_0_0_11"/>
<reference evidence="1 2" key="1">
    <citation type="journal article" date="2012" name="Stand. Genomic Sci.">
        <title>Genome sequence of the soil bacterium Saccharomonospora azurea type strain (NA-128(T)).</title>
        <authorList>
            <person name="Klenk H.P."/>
            <person name="Held B."/>
            <person name="Lucas S."/>
            <person name="Lapidus A."/>
            <person name="Copeland A."/>
            <person name="Hammon N."/>
            <person name="Pitluck S."/>
            <person name="Goodwin L.A."/>
            <person name="Han C."/>
            <person name="Tapia R."/>
            <person name="Brambilla E.M."/>
            <person name="Potter G."/>
            <person name="Land M."/>
            <person name="Ivanova N."/>
            <person name="Rohde M."/>
            <person name="Goker M."/>
            <person name="Detter J.C."/>
            <person name="Kyrpides N.C."/>
            <person name="Woyke T."/>
        </authorList>
    </citation>
    <scope>NUCLEOTIDE SEQUENCE [LARGE SCALE GENOMIC DNA]</scope>
    <source>
        <strain evidence="1 2">NA-128</strain>
    </source>
</reference>
<evidence type="ECO:0000313" key="2">
    <source>
        <dbReference type="Proteomes" id="UP000004705"/>
    </source>
</evidence>
<evidence type="ECO:0000313" key="1">
    <source>
        <dbReference type="EMBL" id="EHY91222.1"/>
    </source>
</evidence>
<gene>
    <name evidence="1" type="ORF">SacazDRAFT_04382</name>
</gene>
<protein>
    <submittedName>
        <fullName evidence="1">Uncharacterized protein</fullName>
    </submittedName>
</protein>
<accession>H8G543</accession>
<dbReference type="EMBL" id="CM001466">
    <property type="protein sequence ID" value="EHY91222.1"/>
    <property type="molecule type" value="Genomic_DNA"/>
</dbReference>
<name>H8G543_9PSEU</name>
<organism evidence="1 2">
    <name type="scientific">Saccharomonospora azurea NA-128</name>
    <dbReference type="NCBI Taxonomy" id="882081"/>
    <lineage>
        <taxon>Bacteria</taxon>
        <taxon>Bacillati</taxon>
        <taxon>Actinomycetota</taxon>
        <taxon>Actinomycetes</taxon>
        <taxon>Pseudonocardiales</taxon>
        <taxon>Pseudonocardiaceae</taxon>
        <taxon>Saccharomonospora</taxon>
    </lineage>
</organism>
<sequence>MKSWAAPESLSDPGATAGVTCVERVRYPMTFGNEIVCCAEDVQGRGGPSTCWKQDSSCSLAQTLVQPI</sequence>
<dbReference type="AlphaFoldDB" id="H8G543"/>
<dbReference type="Proteomes" id="UP000004705">
    <property type="component" value="Chromosome"/>
</dbReference>